<comment type="similarity">
    <text evidence="1 6">Belongs to the pyridoxamine 5'-phosphate oxidase family.</text>
</comment>
<comment type="subunit">
    <text evidence="6">Homodimer.</text>
</comment>
<feature type="binding site" evidence="6">
    <location>
        <begin position="63"/>
        <end position="68"/>
    </location>
    <ligand>
        <name>FMN</name>
        <dbReference type="ChEBI" id="CHEBI:58210"/>
    </ligand>
</feature>
<dbReference type="PROSITE" id="PS01064">
    <property type="entry name" value="PYRIDOX_OXIDASE"/>
    <property type="match status" value="1"/>
</dbReference>
<evidence type="ECO:0000256" key="6">
    <source>
        <dbReference type="HAMAP-Rule" id="MF_01629"/>
    </source>
</evidence>
<comment type="caution">
    <text evidence="9">The sequence shown here is derived from an EMBL/GenBank/DDBJ whole genome shotgun (WGS) entry which is preliminary data.</text>
</comment>
<dbReference type="PANTHER" id="PTHR10851">
    <property type="entry name" value="PYRIDOXINE-5-PHOSPHATE OXIDASE"/>
    <property type="match status" value="1"/>
</dbReference>
<dbReference type="EMBL" id="JBBLZC010000010">
    <property type="protein sequence ID" value="MEK0083788.1"/>
    <property type="molecule type" value="Genomic_DNA"/>
</dbReference>
<dbReference type="SUPFAM" id="SSF50475">
    <property type="entry name" value="FMN-binding split barrel"/>
    <property type="match status" value="1"/>
</dbReference>
<sequence>MTTQPADLRRHYDRDALLEEQALPDPVAQFERWFQEALAAGDIYEPNAMAVATVGPDGQPSLRMILLKGFDADGFVFYTNLESRKSEELRANPKIALLFWWDRLHRQVRIEGTATRVSEAEADAYFRSRPYGSRIGAHASPQSRVIPRREVLEARVEELAARYPDEVPRPPYWGGWRVRPELLEFWQGRPSRLHDRLRYVRQGGTWRIERLAP</sequence>
<keyword evidence="2 6" id="KW-0285">Flavoprotein</keyword>
<reference evidence="9 10" key="1">
    <citation type="submission" date="2024-01" db="EMBL/GenBank/DDBJ databases">
        <title>Multi-omics insights into the function and evolution of sodium benzoate biodegradation pathways in Benzoatithermus flavus gen. nov., sp. nov. from hot spring.</title>
        <authorList>
            <person name="Hu C.-J."/>
            <person name="Li W.-J."/>
        </authorList>
    </citation>
    <scope>NUCLEOTIDE SEQUENCE [LARGE SCALE GENOMIC DNA]</scope>
    <source>
        <strain evidence="9 10">SYSU G07066</strain>
    </source>
</reference>
<accession>A0ABU8XRJ4</accession>
<dbReference type="Pfam" id="PF01243">
    <property type="entry name" value="PNPOx_N"/>
    <property type="match status" value="1"/>
</dbReference>
<feature type="binding site" evidence="6">
    <location>
        <position position="85"/>
    </location>
    <ligand>
        <name>FMN</name>
        <dbReference type="ChEBI" id="CHEBI:58210"/>
    </ligand>
</feature>
<feature type="binding site" evidence="6">
    <location>
        <begin position="192"/>
        <end position="194"/>
    </location>
    <ligand>
        <name>substrate</name>
    </ligand>
</feature>
<feature type="binding site" evidence="6">
    <location>
        <position position="129"/>
    </location>
    <ligand>
        <name>substrate</name>
    </ligand>
</feature>
<proteinExistence type="inferred from homology"/>
<evidence type="ECO:0000256" key="3">
    <source>
        <dbReference type="ARBA" id="ARBA00022643"/>
    </source>
</evidence>
<dbReference type="EC" id="1.4.3.5" evidence="6"/>
<comment type="catalytic activity">
    <reaction evidence="6">
        <text>pyridoxine 5'-phosphate + O2 = pyridoxal 5'-phosphate + H2O2</text>
        <dbReference type="Rhea" id="RHEA:15149"/>
        <dbReference type="ChEBI" id="CHEBI:15379"/>
        <dbReference type="ChEBI" id="CHEBI:16240"/>
        <dbReference type="ChEBI" id="CHEBI:58589"/>
        <dbReference type="ChEBI" id="CHEBI:597326"/>
        <dbReference type="EC" id="1.4.3.5"/>
    </reaction>
</comment>
<organism evidence="9 10">
    <name type="scientific">Benzoatithermus flavus</name>
    <dbReference type="NCBI Taxonomy" id="3108223"/>
    <lineage>
        <taxon>Bacteria</taxon>
        <taxon>Pseudomonadati</taxon>
        <taxon>Pseudomonadota</taxon>
        <taxon>Alphaproteobacteria</taxon>
        <taxon>Geminicoccales</taxon>
        <taxon>Geminicoccaceae</taxon>
        <taxon>Benzoatithermus</taxon>
    </lineage>
</organism>
<dbReference type="Pfam" id="PF10590">
    <property type="entry name" value="PNP_phzG_C"/>
    <property type="match status" value="1"/>
</dbReference>
<comment type="pathway">
    <text evidence="6">Cofactor metabolism; pyridoxal 5'-phosphate salvage; pyridoxal 5'-phosphate from pyridoxine 5'-phosphate: step 1/1.</text>
</comment>
<dbReference type="HAMAP" id="MF_01629">
    <property type="entry name" value="PdxH"/>
    <property type="match status" value="1"/>
</dbReference>
<feature type="binding site" evidence="6">
    <location>
        <begin position="78"/>
        <end position="79"/>
    </location>
    <ligand>
        <name>FMN</name>
        <dbReference type="ChEBI" id="CHEBI:58210"/>
    </ligand>
</feature>
<keyword evidence="3 6" id="KW-0288">FMN</keyword>
<evidence type="ECO:0000256" key="4">
    <source>
        <dbReference type="ARBA" id="ARBA00023002"/>
    </source>
</evidence>
<dbReference type="PIRSF" id="PIRSF000190">
    <property type="entry name" value="Pyd_amn-ph_oxd"/>
    <property type="match status" value="1"/>
</dbReference>
<evidence type="ECO:0000256" key="2">
    <source>
        <dbReference type="ARBA" id="ARBA00022630"/>
    </source>
</evidence>
<evidence type="ECO:0000256" key="1">
    <source>
        <dbReference type="ARBA" id="ARBA00007301"/>
    </source>
</evidence>
<dbReference type="InterPro" id="IPR012349">
    <property type="entry name" value="Split_barrel_FMN-bd"/>
</dbReference>
<comment type="catalytic activity">
    <reaction evidence="6">
        <text>pyridoxamine 5'-phosphate + O2 + H2O = pyridoxal 5'-phosphate + H2O2 + NH4(+)</text>
        <dbReference type="Rhea" id="RHEA:15817"/>
        <dbReference type="ChEBI" id="CHEBI:15377"/>
        <dbReference type="ChEBI" id="CHEBI:15379"/>
        <dbReference type="ChEBI" id="CHEBI:16240"/>
        <dbReference type="ChEBI" id="CHEBI:28938"/>
        <dbReference type="ChEBI" id="CHEBI:58451"/>
        <dbReference type="ChEBI" id="CHEBI:597326"/>
        <dbReference type="EC" id="1.4.3.5"/>
    </reaction>
</comment>
<keyword evidence="4 6" id="KW-0560">Oxidoreductase</keyword>
<keyword evidence="5 6" id="KW-0664">Pyridoxine biosynthesis</keyword>
<dbReference type="GO" id="GO:0004733">
    <property type="term" value="F:pyridoxamine phosphate oxidase activity"/>
    <property type="evidence" value="ECO:0007669"/>
    <property type="project" value="UniProtKB-EC"/>
</dbReference>
<feature type="binding site" evidence="6">
    <location>
        <position position="133"/>
    </location>
    <ligand>
        <name>substrate</name>
    </ligand>
</feature>
<dbReference type="RefSeq" id="WP_418159636.1">
    <property type="nucleotide sequence ID" value="NZ_JBBLZC010000010.1"/>
</dbReference>
<comment type="cofactor">
    <cofactor evidence="6">
        <name>FMN</name>
        <dbReference type="ChEBI" id="CHEBI:58210"/>
    </cofactor>
    <text evidence="6">Binds 1 FMN per subunit.</text>
</comment>
<dbReference type="NCBIfam" id="NF004231">
    <property type="entry name" value="PRK05679.1"/>
    <property type="match status" value="1"/>
</dbReference>
<dbReference type="Proteomes" id="UP001375743">
    <property type="component" value="Unassembled WGS sequence"/>
</dbReference>
<feature type="domain" description="Pyridoxamine 5'-phosphate oxidase N-terminal" evidence="7">
    <location>
        <begin position="43"/>
        <end position="160"/>
    </location>
</feature>
<dbReference type="InterPro" id="IPR019576">
    <property type="entry name" value="Pyridoxamine_oxidase_dimer_C"/>
</dbReference>
<gene>
    <name evidence="6 9" type="primary">pdxH</name>
    <name evidence="9" type="ORF">U1T56_11545</name>
</gene>
<keyword evidence="10" id="KW-1185">Reference proteome</keyword>
<feature type="binding site" evidence="6">
    <location>
        <position position="107"/>
    </location>
    <ligand>
        <name>FMN</name>
        <dbReference type="ChEBI" id="CHEBI:58210"/>
    </ligand>
</feature>
<evidence type="ECO:0000256" key="5">
    <source>
        <dbReference type="ARBA" id="ARBA00023096"/>
    </source>
</evidence>
<feature type="binding site" evidence="6">
    <location>
        <position position="186"/>
    </location>
    <ligand>
        <name>FMN</name>
        <dbReference type="ChEBI" id="CHEBI:58210"/>
    </ligand>
</feature>
<evidence type="ECO:0000313" key="9">
    <source>
        <dbReference type="EMBL" id="MEK0083788.1"/>
    </source>
</evidence>
<feature type="binding site" evidence="6">
    <location>
        <position position="196"/>
    </location>
    <ligand>
        <name>FMN</name>
        <dbReference type="ChEBI" id="CHEBI:58210"/>
    </ligand>
</feature>
<comment type="function">
    <text evidence="6">Catalyzes the oxidation of either pyridoxine 5'-phosphate (PNP) or pyridoxamine 5'-phosphate (PMP) into pyridoxal 5'-phosphate (PLP).</text>
</comment>
<name>A0ABU8XRJ4_9PROT</name>
<protein>
    <recommendedName>
        <fullName evidence="6">Pyridoxine/pyridoxamine 5'-phosphate oxidase</fullName>
        <ecNumber evidence="6">1.4.3.5</ecNumber>
    </recommendedName>
    <alternativeName>
        <fullName evidence="6">PNP/PMP oxidase</fullName>
        <shortName evidence="6">PNPOx</shortName>
    </alternativeName>
    <alternativeName>
        <fullName evidence="6">Pyridoxal 5'-phosphate synthase</fullName>
    </alternativeName>
</protein>
<dbReference type="Gene3D" id="2.30.110.10">
    <property type="entry name" value="Electron Transport, Fmn-binding Protein, Chain A"/>
    <property type="match status" value="1"/>
</dbReference>
<feature type="binding site" evidence="6">
    <location>
        <position position="68"/>
    </location>
    <ligand>
        <name>substrate</name>
    </ligand>
</feature>
<dbReference type="InterPro" id="IPR019740">
    <property type="entry name" value="Pyridox_Oxase_CS"/>
</dbReference>
<feature type="domain" description="Pyridoxine 5'-phosphate oxidase dimerisation C-terminal" evidence="8">
    <location>
        <begin position="173"/>
        <end position="213"/>
    </location>
</feature>
<evidence type="ECO:0000313" key="10">
    <source>
        <dbReference type="Proteomes" id="UP001375743"/>
    </source>
</evidence>
<evidence type="ECO:0000259" key="8">
    <source>
        <dbReference type="Pfam" id="PF10590"/>
    </source>
</evidence>
<dbReference type="NCBIfam" id="TIGR00558">
    <property type="entry name" value="pdxH"/>
    <property type="match status" value="1"/>
</dbReference>
<dbReference type="InterPro" id="IPR000659">
    <property type="entry name" value="Pyridox_Oxase"/>
</dbReference>
<comment type="pathway">
    <text evidence="6">Cofactor metabolism; pyridoxal 5'-phosphate salvage; pyridoxal 5'-phosphate from pyridoxamine 5'-phosphate: step 1/1.</text>
</comment>
<feature type="binding site" evidence="6">
    <location>
        <begin position="142"/>
        <end position="143"/>
    </location>
    <ligand>
        <name>FMN</name>
        <dbReference type="ChEBI" id="CHEBI:58210"/>
    </ligand>
</feature>
<feature type="binding site" evidence="6">
    <location>
        <position position="84"/>
    </location>
    <ligand>
        <name>FMN</name>
        <dbReference type="ChEBI" id="CHEBI:58210"/>
    </ligand>
</feature>
<dbReference type="PANTHER" id="PTHR10851:SF0">
    <property type="entry name" value="PYRIDOXINE-5'-PHOSPHATE OXIDASE"/>
    <property type="match status" value="1"/>
</dbReference>
<evidence type="ECO:0000259" key="7">
    <source>
        <dbReference type="Pfam" id="PF01243"/>
    </source>
</evidence>
<dbReference type="InterPro" id="IPR011576">
    <property type="entry name" value="Pyridox_Oxase_N"/>
</dbReference>
<feature type="binding site" evidence="6">
    <location>
        <position position="125"/>
    </location>
    <ligand>
        <name>substrate</name>
    </ligand>
</feature>